<sequence>MMSRRAVDECRPIEPFEPLLSTFHVRAQLEFKTLGPERPEEEEKRRESHRYDIEIVIITKCVENDSWTNKEGLRHSLYRTTILDRHST</sequence>
<protein>
    <submittedName>
        <fullName evidence="1">Uncharacterized protein</fullName>
    </submittedName>
</protein>
<name>A0A0P1ARF1_PLAHL</name>
<reference evidence="2" key="1">
    <citation type="submission" date="2014-09" db="EMBL/GenBank/DDBJ databases">
        <authorList>
            <person name="Sharma Rahul"/>
            <person name="Thines Marco"/>
        </authorList>
    </citation>
    <scope>NUCLEOTIDE SEQUENCE [LARGE SCALE GENOMIC DNA]</scope>
</reference>
<evidence type="ECO:0000313" key="1">
    <source>
        <dbReference type="EMBL" id="CEG43664.1"/>
    </source>
</evidence>
<keyword evidence="2" id="KW-1185">Reference proteome</keyword>
<evidence type="ECO:0000313" key="2">
    <source>
        <dbReference type="Proteomes" id="UP000054928"/>
    </source>
</evidence>
<dbReference type="GeneID" id="36409016"/>
<dbReference type="Proteomes" id="UP000054928">
    <property type="component" value="Unassembled WGS sequence"/>
</dbReference>
<proteinExistence type="predicted"/>
<dbReference type="EMBL" id="CCYD01000810">
    <property type="protein sequence ID" value="CEG43664.1"/>
    <property type="molecule type" value="Genomic_DNA"/>
</dbReference>
<dbReference type="RefSeq" id="XP_024580033.1">
    <property type="nucleotide sequence ID" value="XM_024729679.1"/>
</dbReference>
<dbReference type="AlphaFoldDB" id="A0A0P1ARF1"/>
<organism evidence="1 2">
    <name type="scientific">Plasmopara halstedii</name>
    <name type="common">Downy mildew of sunflower</name>
    <dbReference type="NCBI Taxonomy" id="4781"/>
    <lineage>
        <taxon>Eukaryota</taxon>
        <taxon>Sar</taxon>
        <taxon>Stramenopiles</taxon>
        <taxon>Oomycota</taxon>
        <taxon>Peronosporomycetes</taxon>
        <taxon>Peronosporales</taxon>
        <taxon>Peronosporaceae</taxon>
        <taxon>Plasmopara</taxon>
    </lineage>
</organism>
<accession>A0A0P1ARF1</accession>